<protein>
    <recommendedName>
        <fullName evidence="3">Protein kinase domain-containing protein</fullName>
    </recommendedName>
</protein>
<keyword evidence="1" id="KW-0547">Nucleotide-binding</keyword>
<accession>A0A7C0ZDY7</accession>
<dbReference type="GO" id="GO:0035556">
    <property type="term" value="P:intracellular signal transduction"/>
    <property type="evidence" value="ECO:0007669"/>
    <property type="project" value="TreeGrafter"/>
</dbReference>
<sequence length="949" mass="110382">MFPKDLKKYKKGTFATIYHSPTQQGLLFKISHKNNLPILRTQFDILKSIDHPSFPRVYKWMEQGERCGYSMEWIKGEELHTWIKKHESDASSIKEILINIIEALSHLHRKGFVHGDIKPSHIFVTEEGIKIIDPGFNSEILTPVYSAPESFFGDFTPASDIYSTGMVFYTLLGGENPFEGNLQEILSKKLNYTPPPLNTINTDVPDEISSLIMEMIEPVIEKRPRCADDVFFRLRVKGEERVKYFYPVFTGREEHLEKFSELIESGKIFICQVYGEWGSGRKRLISEFKKIVASRGIPGKTINDTDFNSHVSGKSGWVFFIENIDIAKSFIRNLSILKDLYNNIFVLRLDSPETLDTGIPIINIHVQPFTRYEIKEFLLKTFPDIVQLDKLTEFMLSRTAGNPERICNLLRNMLNRGVILRKGKSFIVDEEKLKDIKGKRIKFSKEDEKILKTLSIFELPVEEEILDEIGIEHPYARLNELLNKGIISREKGKLWITDEELKKELRKKLRPDELKRIDMTVVGSVHIKSPINLYASYLRVGERIGVSYLKKALLERINQGDLDRAIRLVDELSPYIKGGVEGLIRAKIYALKIDHLSVIRELEGLPEWLRNLEYVKYRLLITRAMHGDYEGFEEGIKEYLREDFRFYHNALALLGKYYVQQDKIDDAEKLLKRFTTKDSEYYRLKCFLDFSKKDWKKLYRSSDEALKIATGLQIGINIIFKGLAAMNMGKIEEAKRLFKDGMEETRKRGDVHNLAVALLNFGVLLATSQSLDAGIDYLEEALKIFRHYRKKAQDEQTTRNLVIHYYKLGYVEKAFEYLKDFEKTYGEITRNLRVQKFYAHLAMNNLVEAEKTLKEFGGGDTFPILGKAYLQLYRGKLNEAYTLFHEYCKKEKTDDMEIFFKAGVIGLLTDNRVDFLRELSKRPDWEFSMYRPGIEGILERKPEYLIELG</sequence>
<dbReference type="Gene3D" id="1.25.40.10">
    <property type="entry name" value="Tetratricopeptide repeat domain"/>
    <property type="match status" value="1"/>
</dbReference>
<dbReference type="Pfam" id="PF00069">
    <property type="entry name" value="Pkinase"/>
    <property type="match status" value="1"/>
</dbReference>
<evidence type="ECO:0000256" key="1">
    <source>
        <dbReference type="ARBA" id="ARBA00022741"/>
    </source>
</evidence>
<dbReference type="CDD" id="cd14014">
    <property type="entry name" value="STKc_PknB_like"/>
    <property type="match status" value="1"/>
</dbReference>
<dbReference type="SMART" id="SM00028">
    <property type="entry name" value="TPR"/>
    <property type="match status" value="2"/>
</dbReference>
<name>A0A7C0ZDY7_UNCW3</name>
<dbReference type="AlphaFoldDB" id="A0A7C0ZDY7"/>
<dbReference type="SUPFAM" id="SSF48452">
    <property type="entry name" value="TPR-like"/>
    <property type="match status" value="2"/>
</dbReference>
<dbReference type="PROSITE" id="PS50011">
    <property type="entry name" value="PROTEIN_KINASE_DOM"/>
    <property type="match status" value="1"/>
</dbReference>
<feature type="domain" description="Protein kinase" evidence="3">
    <location>
        <begin position="3"/>
        <end position="249"/>
    </location>
</feature>
<dbReference type="GO" id="GO:0005737">
    <property type="term" value="C:cytoplasm"/>
    <property type="evidence" value="ECO:0007669"/>
    <property type="project" value="TreeGrafter"/>
</dbReference>
<evidence type="ECO:0000313" key="4">
    <source>
        <dbReference type="EMBL" id="HDI82262.1"/>
    </source>
</evidence>
<feature type="non-terminal residue" evidence="4">
    <location>
        <position position="949"/>
    </location>
</feature>
<dbReference type="InterPro" id="IPR027417">
    <property type="entry name" value="P-loop_NTPase"/>
</dbReference>
<gene>
    <name evidence="4" type="ORF">ENF18_00540</name>
</gene>
<comment type="caution">
    <text evidence="4">The sequence shown here is derived from an EMBL/GenBank/DDBJ whole genome shotgun (WGS) entry which is preliminary data.</text>
</comment>
<dbReference type="GO" id="GO:0005524">
    <property type="term" value="F:ATP binding"/>
    <property type="evidence" value="ECO:0007669"/>
    <property type="project" value="UniProtKB-KW"/>
</dbReference>
<organism evidence="4">
    <name type="scientific">candidate division WOR-3 bacterium</name>
    <dbReference type="NCBI Taxonomy" id="2052148"/>
    <lineage>
        <taxon>Bacteria</taxon>
        <taxon>Bacteria division WOR-3</taxon>
    </lineage>
</organism>
<dbReference type="InterPro" id="IPR019734">
    <property type="entry name" value="TPR_rpt"/>
</dbReference>
<proteinExistence type="predicted"/>
<evidence type="ECO:0000256" key="2">
    <source>
        <dbReference type="ARBA" id="ARBA00022840"/>
    </source>
</evidence>
<keyword evidence="2" id="KW-0067">ATP-binding</keyword>
<dbReference type="InterPro" id="IPR011009">
    <property type="entry name" value="Kinase-like_dom_sf"/>
</dbReference>
<evidence type="ECO:0000259" key="3">
    <source>
        <dbReference type="PROSITE" id="PS50011"/>
    </source>
</evidence>
<dbReference type="GO" id="GO:0004674">
    <property type="term" value="F:protein serine/threonine kinase activity"/>
    <property type="evidence" value="ECO:0007669"/>
    <property type="project" value="TreeGrafter"/>
</dbReference>
<dbReference type="PANTHER" id="PTHR24346:SF30">
    <property type="entry name" value="MATERNAL EMBRYONIC LEUCINE ZIPPER KINASE"/>
    <property type="match status" value="1"/>
</dbReference>
<dbReference type="SUPFAM" id="SSF52540">
    <property type="entry name" value="P-loop containing nucleoside triphosphate hydrolases"/>
    <property type="match status" value="1"/>
</dbReference>
<dbReference type="SUPFAM" id="SSF56112">
    <property type="entry name" value="Protein kinase-like (PK-like)"/>
    <property type="match status" value="1"/>
</dbReference>
<dbReference type="InterPro" id="IPR000719">
    <property type="entry name" value="Prot_kinase_dom"/>
</dbReference>
<dbReference type="InterPro" id="IPR011990">
    <property type="entry name" value="TPR-like_helical_dom_sf"/>
</dbReference>
<dbReference type="PANTHER" id="PTHR24346">
    <property type="entry name" value="MAP/MICROTUBULE AFFINITY-REGULATING KINASE"/>
    <property type="match status" value="1"/>
</dbReference>
<reference evidence="4" key="1">
    <citation type="journal article" date="2020" name="mSystems">
        <title>Genome- and Community-Level Interaction Insights into Carbon Utilization and Element Cycling Functions of Hydrothermarchaeota in Hydrothermal Sediment.</title>
        <authorList>
            <person name="Zhou Z."/>
            <person name="Liu Y."/>
            <person name="Xu W."/>
            <person name="Pan J."/>
            <person name="Luo Z.H."/>
            <person name="Li M."/>
        </authorList>
    </citation>
    <scope>NUCLEOTIDE SEQUENCE [LARGE SCALE GENOMIC DNA]</scope>
    <source>
        <strain evidence="4">HyVt-102</strain>
    </source>
</reference>
<dbReference type="EMBL" id="DQWE01000026">
    <property type="protein sequence ID" value="HDI82262.1"/>
    <property type="molecule type" value="Genomic_DNA"/>
</dbReference>
<dbReference type="Gene3D" id="1.10.510.10">
    <property type="entry name" value="Transferase(Phosphotransferase) domain 1"/>
    <property type="match status" value="1"/>
</dbReference>
<dbReference type="Proteomes" id="UP000885847">
    <property type="component" value="Unassembled WGS sequence"/>
</dbReference>